<dbReference type="InterPro" id="IPR027417">
    <property type="entry name" value="P-loop_NTPase"/>
</dbReference>
<dbReference type="InterPro" id="IPR014818">
    <property type="entry name" value="Phage/plasmid_primase_P4_C"/>
</dbReference>
<name>A0A921F8M1_9LACO</name>
<dbReference type="Pfam" id="PF08706">
    <property type="entry name" value="D5_N"/>
    <property type="match status" value="1"/>
</dbReference>
<dbReference type="EMBL" id="DYXG01000074">
    <property type="protein sequence ID" value="HJE97409.1"/>
    <property type="molecule type" value="Genomic_DNA"/>
</dbReference>
<evidence type="ECO:0000259" key="4">
    <source>
        <dbReference type="PROSITE" id="PS51206"/>
    </source>
</evidence>
<evidence type="ECO:0000256" key="1">
    <source>
        <dbReference type="ARBA" id="ARBA00022741"/>
    </source>
</evidence>
<dbReference type="InterPro" id="IPR045455">
    <property type="entry name" value="NrS-1_pol-like_helicase"/>
</dbReference>
<dbReference type="GO" id="GO:0016787">
    <property type="term" value="F:hydrolase activity"/>
    <property type="evidence" value="ECO:0007669"/>
    <property type="project" value="UniProtKB-KW"/>
</dbReference>
<protein>
    <submittedName>
        <fullName evidence="5">Phage/plasmid primase, P4 family</fullName>
    </submittedName>
</protein>
<dbReference type="SMART" id="SM00885">
    <property type="entry name" value="D5_N"/>
    <property type="match status" value="1"/>
</dbReference>
<dbReference type="SUPFAM" id="SSF52540">
    <property type="entry name" value="P-loop containing nucleoside triphosphate hydrolases"/>
    <property type="match status" value="1"/>
</dbReference>
<accession>A0A921F8M1</accession>
<dbReference type="InterPro" id="IPR051620">
    <property type="entry name" value="ORF904-like_C"/>
</dbReference>
<evidence type="ECO:0000256" key="2">
    <source>
        <dbReference type="ARBA" id="ARBA00022801"/>
    </source>
</evidence>
<evidence type="ECO:0000256" key="3">
    <source>
        <dbReference type="ARBA" id="ARBA00022840"/>
    </source>
</evidence>
<gene>
    <name evidence="5" type="ORF">K8V00_07285</name>
</gene>
<dbReference type="GO" id="GO:0005524">
    <property type="term" value="F:ATP binding"/>
    <property type="evidence" value="ECO:0007669"/>
    <property type="project" value="UniProtKB-KW"/>
</dbReference>
<feature type="domain" description="SF3 helicase" evidence="4">
    <location>
        <begin position="485"/>
        <end position="644"/>
    </location>
</feature>
<dbReference type="InterPro" id="IPR006500">
    <property type="entry name" value="Helicase_put_C_phage/plasmid"/>
</dbReference>
<reference evidence="5" key="2">
    <citation type="submission" date="2021-09" db="EMBL/GenBank/DDBJ databases">
        <authorList>
            <person name="Gilroy R."/>
        </authorList>
    </citation>
    <scope>NUCLEOTIDE SEQUENCE</scope>
    <source>
        <strain evidence="5">CHK174-6876</strain>
    </source>
</reference>
<dbReference type="PANTHER" id="PTHR35372:SF2">
    <property type="entry name" value="SF3 HELICASE DOMAIN-CONTAINING PROTEIN"/>
    <property type="match status" value="1"/>
</dbReference>
<sequence length="769" mass="89485">MDFPQELMDLDQWTVWRYVNRSGKPTKIPVDPLTGMNAKSNDPSTWRTFAEALNCFKSNDDIDGMGFFFKEPYVGIDLDNIQDELDDFKRGIYDNKVFEFYEGFKSYGEVSPSGTGIHIIIKGTIPGKRRRKGNIEMYQQGRFFTMTGNSLGKYKTISEPSTQTFKRIYDKYLANEKVVHLEKQHGIQHNLSDSEIIHRILESKQRESFQMFMNGGWQEEYTSQSEADLAFANLLAFWCARDFSMMDSIFRQSSLYRAKWDEKRGKTSYGEATLYKAINDTSNVFTPKREQAALPKYQLDFMNQPAPEKLKEYPPRSWDDTGNALRFMDRYGDIIKYSYNHKKFYVYNGEKWEIDGTGEIFKLIDLVIDDMKNEKLIVSDPADEELIEQLEKDWKKHLKSSRSNRAKKALQDELKHRVSILTDEFDNADMLLNIANGYLDLSNGELKDHDKDKLFSKQVKSEYTDKMVPTVWLDFLNDIFDYDQDVIQYIQKAVGYSLSGSIKEQVMFILLGKGRNGKSLFLNTIAEILGDYAQNIRATSLMAKRQEGINNDIARLQNSRLVTSTEPNKGFRFDEGLIKQLTGDDPITARFLYGEDFEFTPKFKLWLTTNYKPIINGTDDGIWRRIVLIPFEVQIPEHKVDKDLKYKLIREAPAILNWALEGCLMWQKEGLNKPKKIAEASNDYRLEMDILERFISDKCLVGSGESIRAAEFYQLYKDWAEFNNEYTMSNKEFGEQMTEKFKKEKDRQGLYYAGVSNRESYPGLSEINK</sequence>
<dbReference type="InterPro" id="IPR054468">
    <property type="entry name" value="NrSPol-like_HBD"/>
</dbReference>
<dbReference type="NCBIfam" id="TIGR01613">
    <property type="entry name" value="primase_Cterm"/>
    <property type="match status" value="1"/>
</dbReference>
<dbReference type="AlphaFoldDB" id="A0A921F8M1"/>
<organism evidence="5 6">
    <name type="scientific">Ligilactobacillus acidipiscis</name>
    <dbReference type="NCBI Taxonomy" id="89059"/>
    <lineage>
        <taxon>Bacteria</taxon>
        <taxon>Bacillati</taxon>
        <taxon>Bacillota</taxon>
        <taxon>Bacilli</taxon>
        <taxon>Lactobacillales</taxon>
        <taxon>Lactobacillaceae</taxon>
        <taxon>Ligilactobacillus</taxon>
    </lineage>
</organism>
<keyword evidence="2" id="KW-0378">Hydrolase</keyword>
<evidence type="ECO:0000313" key="5">
    <source>
        <dbReference type="EMBL" id="HJE97409.1"/>
    </source>
</evidence>
<dbReference type="Pfam" id="PF22763">
    <property type="entry name" value="NrS1-1_pol-like_HBD"/>
    <property type="match status" value="1"/>
</dbReference>
<dbReference type="Gene3D" id="3.40.50.300">
    <property type="entry name" value="P-loop containing nucleotide triphosphate hydrolases"/>
    <property type="match status" value="1"/>
</dbReference>
<reference evidence="5" key="1">
    <citation type="journal article" date="2021" name="PeerJ">
        <title>Extensive microbial diversity within the chicken gut microbiome revealed by metagenomics and culture.</title>
        <authorList>
            <person name="Gilroy R."/>
            <person name="Ravi A."/>
            <person name="Getino M."/>
            <person name="Pursley I."/>
            <person name="Horton D.L."/>
            <person name="Alikhan N.F."/>
            <person name="Baker D."/>
            <person name="Gharbi K."/>
            <person name="Hall N."/>
            <person name="Watson M."/>
            <person name="Adriaenssens E.M."/>
            <person name="Foster-Nyarko E."/>
            <person name="Jarju S."/>
            <person name="Secka A."/>
            <person name="Antonio M."/>
            <person name="Oren A."/>
            <person name="Chaudhuri R.R."/>
            <person name="La Ragione R."/>
            <person name="Hildebrand F."/>
            <person name="Pallen M.J."/>
        </authorList>
    </citation>
    <scope>NUCLEOTIDE SEQUENCE</scope>
    <source>
        <strain evidence="5">CHK174-6876</strain>
    </source>
</reference>
<dbReference type="Proteomes" id="UP000707535">
    <property type="component" value="Unassembled WGS sequence"/>
</dbReference>
<keyword evidence="3" id="KW-0067">ATP-binding</keyword>
<dbReference type="Pfam" id="PF19263">
    <property type="entry name" value="DUF5906"/>
    <property type="match status" value="1"/>
</dbReference>
<keyword evidence="1" id="KW-0547">Nucleotide-binding</keyword>
<dbReference type="PANTHER" id="PTHR35372">
    <property type="entry name" value="ATP BINDING PROTEIN-RELATED"/>
    <property type="match status" value="1"/>
</dbReference>
<proteinExistence type="predicted"/>
<dbReference type="PROSITE" id="PS51206">
    <property type="entry name" value="SF3_HELICASE_1"/>
    <property type="match status" value="1"/>
</dbReference>
<dbReference type="InterPro" id="IPR014015">
    <property type="entry name" value="Helicase_SF3_DNA-vir"/>
</dbReference>
<comment type="caution">
    <text evidence="5">The sequence shown here is derived from an EMBL/GenBank/DDBJ whole genome shotgun (WGS) entry which is preliminary data.</text>
</comment>
<evidence type="ECO:0000313" key="6">
    <source>
        <dbReference type="Proteomes" id="UP000707535"/>
    </source>
</evidence>